<evidence type="ECO:0000256" key="7">
    <source>
        <dbReference type="SAM" id="Coils"/>
    </source>
</evidence>
<dbReference type="KEGG" id="bdr:105230053"/>
<comment type="subunit">
    <text evidence="1">Self-associates forming complexes of several hundred monomers.</text>
</comment>
<accession>A0A034WQW1</accession>
<dbReference type="GeneID" id="105230053"/>
<evidence type="ECO:0000259" key="9">
    <source>
        <dbReference type="Pfam" id="PF13873"/>
    </source>
</evidence>
<evidence type="ECO:0000256" key="2">
    <source>
        <dbReference type="ARBA" id="ARBA00016807"/>
    </source>
</evidence>
<proteinExistence type="predicted"/>
<comment type="function">
    <text evidence="6">Involved in transvection phenomena (= synapsis-dependent gene expression), where the synaptic pairing of chromosomes carrying genes with which zeste interacts influences the expression of these genes. Zeste binds to DNA and stimulates transcription from a nearby promoter.</text>
</comment>
<sequence>MAEKSLLKITNGKQFERLVHLMQKNPQIARGARTYGQSKQQVEEQWNKIADELNNFGPPRRTGKEWQRVWINYKAKTKRKISDEHFQPYPLTKLEQTVAGLLQAEFGDSFGAVSDELPSASNSFSSAMKEPTKDQYTLLLREIEKKPELGKHTPAFGPPRNQEDWERIAKNLNAIGPPERSIREWKKVFRSLKLNTKKKIEENEEAGYPKHILTETEKAMGKVLELIEAAKPIGETFGVPTSQSLPMVTIAKMSLPSATFLSDRESEEAEPTSPPTTGAGKRKSDDHSSFLFRRQLQHQVQYMKISKEMMEIMDRQSLSLQKLTTAVERQEELMERQLKLLERQTVAIERQAAALERMAEL</sequence>
<keyword evidence="7" id="KW-0175">Coiled coil</keyword>
<dbReference type="AlphaFoldDB" id="A0A034WQW1"/>
<dbReference type="EMBL" id="GAKP01001918">
    <property type="protein sequence ID" value="JAC57034.1"/>
    <property type="molecule type" value="Transcribed_RNA"/>
</dbReference>
<feature type="coiled-coil region" evidence="7">
    <location>
        <begin position="320"/>
        <end position="358"/>
    </location>
</feature>
<name>A0A034WQW1_BACDO</name>
<evidence type="ECO:0000256" key="5">
    <source>
        <dbReference type="ARBA" id="ARBA00023163"/>
    </source>
</evidence>
<keyword evidence="4" id="KW-0238">DNA-binding</keyword>
<dbReference type="GO" id="GO:0005634">
    <property type="term" value="C:nucleus"/>
    <property type="evidence" value="ECO:0007669"/>
    <property type="project" value="TreeGrafter"/>
</dbReference>
<evidence type="ECO:0000256" key="1">
    <source>
        <dbReference type="ARBA" id="ARBA00011764"/>
    </source>
</evidence>
<evidence type="ECO:0000256" key="8">
    <source>
        <dbReference type="SAM" id="MobiDB-lite"/>
    </source>
</evidence>
<dbReference type="InterPro" id="IPR028002">
    <property type="entry name" value="Myb_DNA-bind_5"/>
</dbReference>
<dbReference type="PANTHER" id="PTHR23098:SF16">
    <property type="entry name" value="REGULATORY PROTEIN ZESTE"/>
    <property type="match status" value="1"/>
</dbReference>
<keyword evidence="5" id="KW-0804">Transcription</keyword>
<evidence type="ECO:0000256" key="4">
    <source>
        <dbReference type="ARBA" id="ARBA00023125"/>
    </source>
</evidence>
<feature type="domain" description="Myb/SANT-like DNA-binding" evidence="9">
    <location>
        <begin position="132"/>
        <end position="200"/>
    </location>
</feature>
<dbReference type="OrthoDB" id="6437871at2759"/>
<protein>
    <recommendedName>
        <fullName evidence="2">Regulatory protein zeste</fullName>
    </recommendedName>
</protein>
<dbReference type="Pfam" id="PF13873">
    <property type="entry name" value="Myb_DNA-bind_5"/>
    <property type="match status" value="2"/>
</dbReference>
<feature type="region of interest" description="Disordered" evidence="8">
    <location>
        <begin position="259"/>
        <end position="288"/>
    </location>
</feature>
<evidence type="ECO:0000256" key="3">
    <source>
        <dbReference type="ARBA" id="ARBA00023015"/>
    </source>
</evidence>
<dbReference type="PANTHER" id="PTHR23098">
    <property type="entry name" value="AGAP001331-PA-RELATED"/>
    <property type="match status" value="1"/>
</dbReference>
<dbReference type="GO" id="GO:0003677">
    <property type="term" value="F:DNA binding"/>
    <property type="evidence" value="ECO:0007669"/>
    <property type="project" value="UniProtKB-KW"/>
</dbReference>
<organism evidence="10">
    <name type="scientific">Bactrocera dorsalis</name>
    <name type="common">Oriental fruit fly</name>
    <name type="synonym">Dacus dorsalis</name>
    <dbReference type="NCBI Taxonomy" id="27457"/>
    <lineage>
        <taxon>Eukaryota</taxon>
        <taxon>Metazoa</taxon>
        <taxon>Ecdysozoa</taxon>
        <taxon>Arthropoda</taxon>
        <taxon>Hexapoda</taxon>
        <taxon>Insecta</taxon>
        <taxon>Pterygota</taxon>
        <taxon>Neoptera</taxon>
        <taxon>Endopterygota</taxon>
        <taxon>Diptera</taxon>
        <taxon>Brachycera</taxon>
        <taxon>Muscomorpha</taxon>
        <taxon>Tephritoidea</taxon>
        <taxon>Tephritidae</taxon>
        <taxon>Bactrocera</taxon>
        <taxon>Bactrocera</taxon>
    </lineage>
</organism>
<evidence type="ECO:0000256" key="6">
    <source>
        <dbReference type="ARBA" id="ARBA00025466"/>
    </source>
</evidence>
<reference evidence="10" key="1">
    <citation type="journal article" date="2014" name="BMC Genomics">
        <title>Characterizing the developmental transcriptome of the oriental fruit fly, Bactrocera dorsalis (Diptera: Tephritidae) through comparative genomic analysis with Drosophila melanogaster utilizing modENCODE datasets.</title>
        <authorList>
            <person name="Geib S.M."/>
            <person name="Calla B."/>
            <person name="Hall B."/>
            <person name="Hou S."/>
            <person name="Manoukis N.C."/>
        </authorList>
    </citation>
    <scope>NUCLEOTIDE SEQUENCE</scope>
    <source>
        <strain evidence="10">Punador</strain>
    </source>
</reference>
<dbReference type="RefSeq" id="XP_011208926.2">
    <property type="nucleotide sequence ID" value="XM_011210624.3"/>
</dbReference>
<evidence type="ECO:0000313" key="10">
    <source>
        <dbReference type="EMBL" id="JAC57034.1"/>
    </source>
</evidence>
<feature type="domain" description="Myb/SANT-like DNA-binding" evidence="9">
    <location>
        <begin position="15"/>
        <end position="82"/>
    </location>
</feature>
<keyword evidence="3" id="KW-0805">Transcription regulation</keyword>